<evidence type="ECO:0000313" key="4">
    <source>
        <dbReference type="Proteomes" id="UP000244173"/>
    </source>
</evidence>
<keyword evidence="1" id="KW-1133">Transmembrane helix</keyword>
<reference evidence="3 4" key="1">
    <citation type="submission" date="2018-04" db="EMBL/GenBank/DDBJ databases">
        <title>Denitrifier Microvirgula.</title>
        <authorList>
            <person name="Anderson E."/>
            <person name="Jang J."/>
            <person name="Ishii S."/>
        </authorList>
    </citation>
    <scope>NUCLEOTIDE SEQUENCE [LARGE SCALE GENOMIC DNA]</scope>
    <source>
        <strain evidence="3 4">BE2.4</strain>
    </source>
</reference>
<sequence>MPQSSQRHFLFLHFSVLLFGASGLFGKLIVGGATLTVFGRTSFAAVALLLFAVLTRRSLRVDARSAGGLALCGVLLAVHWWTFFHAIAVSSVAIGLLGFASFPLFVAGLESWLDRRPLPPAERWMVALVTLGLVLVTPSFDWRDQATQGLAWAILSGALFALLAIANRRLSQLGAVRVALWQNGVAALMLAPLGLPVLLAASPDQWLIVAVLGVVFTALAHCLFIASLQTVPARTAAVIAALEPVYGIALAWLLFSEIPGLRMLAGGAVILAVTTWVTLRRAD</sequence>
<name>A0A2S0PCG7_9NEIS</name>
<keyword evidence="1" id="KW-0472">Membrane</keyword>
<feature type="domain" description="EamA" evidence="2">
    <location>
        <begin position="149"/>
        <end position="277"/>
    </location>
</feature>
<dbReference type="PANTHER" id="PTHR22911:SF137">
    <property type="entry name" value="SOLUTE CARRIER FAMILY 35 MEMBER G2-RELATED"/>
    <property type="match status" value="1"/>
</dbReference>
<accession>A0A2S0PCG7</accession>
<evidence type="ECO:0000256" key="1">
    <source>
        <dbReference type="SAM" id="Phobius"/>
    </source>
</evidence>
<dbReference type="OrthoDB" id="9150437at2"/>
<dbReference type="AlphaFoldDB" id="A0A2S0PCG7"/>
<protein>
    <submittedName>
        <fullName evidence="3">EamA family transporter</fullName>
    </submittedName>
</protein>
<feature type="transmembrane region" description="Helical" evidence="1">
    <location>
        <begin position="235"/>
        <end position="255"/>
    </location>
</feature>
<feature type="transmembrane region" description="Helical" evidence="1">
    <location>
        <begin position="66"/>
        <end position="83"/>
    </location>
</feature>
<dbReference type="InterPro" id="IPR037185">
    <property type="entry name" value="EmrE-like"/>
</dbReference>
<keyword evidence="1" id="KW-0812">Transmembrane</keyword>
<evidence type="ECO:0000313" key="3">
    <source>
        <dbReference type="EMBL" id="AVY95066.1"/>
    </source>
</evidence>
<feature type="transmembrane region" description="Helical" evidence="1">
    <location>
        <begin position="178"/>
        <end position="200"/>
    </location>
</feature>
<evidence type="ECO:0000259" key="2">
    <source>
        <dbReference type="Pfam" id="PF00892"/>
    </source>
</evidence>
<dbReference type="SUPFAM" id="SSF103481">
    <property type="entry name" value="Multidrug resistance efflux transporter EmrE"/>
    <property type="match status" value="2"/>
</dbReference>
<dbReference type="RefSeq" id="WP_107889736.1">
    <property type="nucleotide sequence ID" value="NZ_CP028519.1"/>
</dbReference>
<dbReference type="KEGG" id="maer:DAI18_14210"/>
<feature type="transmembrane region" description="Helical" evidence="1">
    <location>
        <begin position="261"/>
        <end position="279"/>
    </location>
</feature>
<feature type="transmembrane region" description="Helical" evidence="1">
    <location>
        <begin position="121"/>
        <end position="140"/>
    </location>
</feature>
<feature type="transmembrane region" description="Helical" evidence="1">
    <location>
        <begin position="89"/>
        <end position="109"/>
    </location>
</feature>
<dbReference type="EMBL" id="CP028519">
    <property type="protein sequence ID" value="AVY95066.1"/>
    <property type="molecule type" value="Genomic_DNA"/>
</dbReference>
<dbReference type="PANTHER" id="PTHR22911">
    <property type="entry name" value="ACYL-MALONYL CONDENSING ENZYME-RELATED"/>
    <property type="match status" value="1"/>
</dbReference>
<dbReference type="Proteomes" id="UP000244173">
    <property type="component" value="Chromosome"/>
</dbReference>
<feature type="transmembrane region" description="Helical" evidence="1">
    <location>
        <begin position="146"/>
        <end position="166"/>
    </location>
</feature>
<proteinExistence type="predicted"/>
<feature type="transmembrane region" description="Helical" evidence="1">
    <location>
        <begin position="33"/>
        <end position="54"/>
    </location>
</feature>
<keyword evidence="4" id="KW-1185">Reference proteome</keyword>
<dbReference type="GO" id="GO:0016020">
    <property type="term" value="C:membrane"/>
    <property type="evidence" value="ECO:0007669"/>
    <property type="project" value="InterPro"/>
</dbReference>
<gene>
    <name evidence="3" type="ORF">DAI18_14210</name>
</gene>
<dbReference type="Pfam" id="PF00892">
    <property type="entry name" value="EamA"/>
    <property type="match status" value="1"/>
</dbReference>
<dbReference type="InterPro" id="IPR000620">
    <property type="entry name" value="EamA_dom"/>
</dbReference>
<feature type="transmembrane region" description="Helical" evidence="1">
    <location>
        <begin position="206"/>
        <end position="228"/>
    </location>
</feature>
<organism evidence="3 4">
    <name type="scientific">Microvirgula aerodenitrificans</name>
    <dbReference type="NCBI Taxonomy" id="57480"/>
    <lineage>
        <taxon>Bacteria</taxon>
        <taxon>Pseudomonadati</taxon>
        <taxon>Pseudomonadota</taxon>
        <taxon>Betaproteobacteria</taxon>
        <taxon>Neisseriales</taxon>
        <taxon>Aquaspirillaceae</taxon>
        <taxon>Microvirgula</taxon>
    </lineage>
</organism>